<sequence length="875" mass="96106">MASVTLPLTDASLHLAPQLSNASLTVNFLIFGLGFGLLMMLAGVLYRYELRLIAPSSARMLLGLRCLGLAILWAIIWLKPVVQRPSSETLPSQVVIALDRSSSMQTVDPQRTPKEKLQLLLRYQFAADLVDNATLTKWIDACYDDAAPGFRLASGSEDWESKKRYDAVIARADSITRAMISQKLLVPEDKPGLLEGIATKQTMSVEGFAQESTPLPNESTPLRAALAQPIPMAEGSDLRAPLAKTLERNAPGQNPVVGVVLLSDGQHNWGPSPLAQVPELLQRNIPIYPVVVGPRKAPSDIAISQVVGPTAVFQATDATIDTSVLVTNMPAGKITVTLTGETASGEKREPLTETIDHDGTNRSYPVRFRPRMEAAGTETLTVTAKPEGELKDDHPTNNSRQMRVSIAPEKAKVLIVDGEARWEYHYLAGALQRDPTMDIRSVVYHQPRLNKIPEADLESLNYPALKLPADPDALASYDCIILGDTPPEDLPLADRMRLEKYVAESGGTLVILAGKRAMPMEYLKPLPNGDLDPIARLLPIQSAEMFAPRTGFPVSMTAEGKRTAFLQMEPDPGQSLERWAKLPKQFWGVIGRAKDGAVSLGYVEGPAGDAPLPAGSINQQERDRSLMVRQNFGFGRVLFVGLESTWRWRFKVGDKYHHQFWGQVIRWAASDKPLTAGDRNVRFGSREPVVRADQPVEVLARLSDRIRKPNDGALLGMRLLKIDQEGQPGKAIGVIPIEPQTGRPRELAGVMRDLAPGDYALELVVPELAEQLDRLAGPEGSPTKMQAKFRVLPPETAESAELSTNWPLMEKLAQDSGGKLFTPETADELIELLQTKTASREITSEHRLWNSWWTLILVLVLVSGEWLLRKSVGLP</sequence>
<name>A0A6C2YTD0_9BACT</name>
<dbReference type="SUPFAM" id="SSF52317">
    <property type="entry name" value="Class I glutamine amidotransferase-like"/>
    <property type="match status" value="1"/>
</dbReference>
<dbReference type="InterPro" id="IPR029062">
    <property type="entry name" value="Class_I_gatase-like"/>
</dbReference>
<dbReference type="EMBL" id="LR593887">
    <property type="protein sequence ID" value="VTS05649.1"/>
    <property type="molecule type" value="Genomic_DNA"/>
</dbReference>
<feature type="transmembrane region" description="Helical" evidence="1">
    <location>
        <begin position="60"/>
        <end position="78"/>
    </location>
</feature>
<gene>
    <name evidence="2" type="ORF">GMBLW1_50510</name>
</gene>
<keyword evidence="1" id="KW-0812">Transmembrane</keyword>
<reference evidence="2" key="1">
    <citation type="submission" date="2019-04" db="EMBL/GenBank/DDBJ databases">
        <authorList>
            <consortium name="Science for Life Laboratories"/>
        </authorList>
    </citation>
    <scope>NUCLEOTIDE SEQUENCE</scope>
    <source>
        <strain evidence="2">MBLW1</strain>
    </source>
</reference>
<proteinExistence type="predicted"/>
<protein>
    <recommendedName>
        <fullName evidence="4">VWFA domain-containing protein</fullName>
    </recommendedName>
</protein>
<evidence type="ECO:0000313" key="2">
    <source>
        <dbReference type="EMBL" id="VIP04142.1"/>
    </source>
</evidence>
<dbReference type="EMBL" id="LR586016">
    <property type="protein sequence ID" value="VIP04142.1"/>
    <property type="molecule type" value="Genomic_DNA"/>
</dbReference>
<dbReference type="InParanoid" id="A0A6C2YTD0"/>
<dbReference type="Gene3D" id="3.40.50.880">
    <property type="match status" value="1"/>
</dbReference>
<keyword evidence="3" id="KW-1185">Reference proteome</keyword>
<feature type="transmembrane region" description="Helical" evidence="1">
    <location>
        <begin position="28"/>
        <end position="48"/>
    </location>
</feature>
<dbReference type="InterPro" id="IPR036465">
    <property type="entry name" value="vWFA_dom_sf"/>
</dbReference>
<organism evidence="2">
    <name type="scientific">Tuwongella immobilis</name>
    <dbReference type="NCBI Taxonomy" id="692036"/>
    <lineage>
        <taxon>Bacteria</taxon>
        <taxon>Pseudomonadati</taxon>
        <taxon>Planctomycetota</taxon>
        <taxon>Planctomycetia</taxon>
        <taxon>Gemmatales</taxon>
        <taxon>Gemmataceae</taxon>
        <taxon>Tuwongella</taxon>
    </lineage>
</organism>
<evidence type="ECO:0008006" key="4">
    <source>
        <dbReference type="Google" id="ProtNLM"/>
    </source>
</evidence>
<dbReference type="PANTHER" id="PTHR37947">
    <property type="entry name" value="BLL2462 PROTEIN"/>
    <property type="match status" value="1"/>
</dbReference>
<keyword evidence="1" id="KW-1133">Transmembrane helix</keyword>
<dbReference type="Gene3D" id="3.40.50.410">
    <property type="entry name" value="von Willebrand factor, type A domain"/>
    <property type="match status" value="1"/>
</dbReference>
<evidence type="ECO:0000313" key="3">
    <source>
        <dbReference type="Proteomes" id="UP000464378"/>
    </source>
</evidence>
<dbReference type="Proteomes" id="UP000464378">
    <property type="component" value="Chromosome"/>
</dbReference>
<keyword evidence="1" id="KW-0472">Membrane</keyword>
<dbReference type="AlphaFoldDB" id="A0A6C2YTD0"/>
<dbReference type="PANTHER" id="PTHR37947:SF1">
    <property type="entry name" value="BLL2462 PROTEIN"/>
    <property type="match status" value="1"/>
</dbReference>
<dbReference type="KEGG" id="tim:GMBLW1_50510"/>
<evidence type="ECO:0000256" key="1">
    <source>
        <dbReference type="SAM" id="Phobius"/>
    </source>
</evidence>
<dbReference type="SUPFAM" id="SSF53300">
    <property type="entry name" value="vWA-like"/>
    <property type="match status" value="1"/>
</dbReference>
<accession>A0A6C2YTD0</accession>